<protein>
    <submittedName>
        <fullName evidence="1">Uncharacterized protein</fullName>
    </submittedName>
</protein>
<dbReference type="EMBL" id="JX194239">
    <property type="protein sequence ID" value="AFO70618.1"/>
    <property type="molecule type" value="Genomic_DNA"/>
</dbReference>
<dbReference type="GeneID" id="14013455"/>
<keyword evidence="2" id="KW-1185">Reference proteome</keyword>
<reference evidence="1 2" key="1">
    <citation type="journal article" date="2012" name="J. Virol.">
        <title>Complete Genome of Staphylococcus aureus Phage SA11.</title>
        <authorList>
            <person name="Kim M.S."/>
            <person name="Hyung H."/>
        </authorList>
    </citation>
    <scope>NUCLEOTIDE SEQUENCE [LARGE SCALE GENOMIC DNA]</scope>
</reference>
<evidence type="ECO:0000313" key="1">
    <source>
        <dbReference type="EMBL" id="AFO70618.1"/>
    </source>
</evidence>
<proteinExistence type="predicted"/>
<name>I7DMW0_9CAUD</name>
<sequence length="69" mass="8120">MSSNKKIAERVIEKFLDETNKGVDFTNQDEFNRFLDNTEDLYEVSDTQRDKIIKCLQNIIVTVFMDKGK</sequence>
<evidence type="ECO:0000313" key="2">
    <source>
        <dbReference type="Proteomes" id="UP000002889"/>
    </source>
</evidence>
<dbReference type="KEGG" id="vg:14013455"/>
<accession>I7DMW0</accession>
<dbReference type="Proteomes" id="UP000002889">
    <property type="component" value="Segment"/>
</dbReference>
<organism evidence="1 2">
    <name type="scientific">Staphylococcus phage SA11</name>
    <dbReference type="NCBI Taxonomy" id="2927988"/>
    <lineage>
        <taxon>Viruses</taxon>
        <taxon>Duplodnaviria</taxon>
        <taxon>Heunggongvirae</taxon>
        <taxon>Uroviricota</taxon>
        <taxon>Caudoviricetes</taxon>
        <taxon>Herelleviridae</taxon>
        <taxon>Twortvirinae</taxon>
        <taxon>Silviavirus</taxon>
        <taxon>Silviavirus SA11</taxon>
    </lineage>
</organism>
<dbReference type="RefSeq" id="YP_007005506.1">
    <property type="nucleotide sequence ID" value="NC_019511.1"/>
</dbReference>